<sequence>MSSENKHAWVQRCLNGKIVFAPIPLNREGLKILDVGCADGVLLRDLKKQVSPSAQLVGADIVEAFLPDSEGGIHFEVYGLCEFPSNQLVGVFDLTHLRYSILGAAKVGYQKAIDHLASTVAPGGWLQVHELDFDLTDRPNVGPAWRDVSNLIAAMFDGMGMGSDCIRKMPGAFEAAGLENVAVHSVDLPMGKLLGDNEAAELSWQPFVITIPSLLEGAKALGVQLPDSMHENLAARFEKEVKEEGAMFRALVTIGQKPA</sequence>
<evidence type="ECO:0000313" key="1">
    <source>
        <dbReference type="EMBL" id="KAF5714421.1"/>
    </source>
</evidence>
<dbReference type="AlphaFoldDB" id="A0A8H5YMT0"/>
<evidence type="ECO:0000313" key="2">
    <source>
        <dbReference type="Proteomes" id="UP000532311"/>
    </source>
</evidence>
<organism evidence="1 2">
    <name type="scientific">Fusarium globosum</name>
    <dbReference type="NCBI Taxonomy" id="78864"/>
    <lineage>
        <taxon>Eukaryota</taxon>
        <taxon>Fungi</taxon>
        <taxon>Dikarya</taxon>
        <taxon>Ascomycota</taxon>
        <taxon>Pezizomycotina</taxon>
        <taxon>Sordariomycetes</taxon>
        <taxon>Hypocreomycetidae</taxon>
        <taxon>Hypocreales</taxon>
        <taxon>Nectriaceae</taxon>
        <taxon>Fusarium</taxon>
        <taxon>Fusarium fujikuroi species complex</taxon>
    </lineage>
</organism>
<reference evidence="1 2" key="1">
    <citation type="submission" date="2020-05" db="EMBL/GenBank/DDBJ databases">
        <title>Identification and distribution of gene clusters putatively required for synthesis of sphingolipid metabolism inhibitors in phylogenetically diverse species of the filamentous fungus Fusarium.</title>
        <authorList>
            <person name="Kim H.-S."/>
            <person name="Busman M."/>
            <person name="Brown D.W."/>
            <person name="Divon H."/>
            <person name="Uhlig S."/>
            <person name="Proctor R.H."/>
        </authorList>
    </citation>
    <scope>NUCLEOTIDE SEQUENCE [LARGE SCALE GENOMIC DNA]</scope>
    <source>
        <strain evidence="1 2">NRRL 26131</strain>
    </source>
</reference>
<dbReference type="Pfam" id="PF13489">
    <property type="entry name" value="Methyltransf_23"/>
    <property type="match status" value="1"/>
</dbReference>
<gene>
    <name evidence="1" type="ORF">FGLOB1_3561</name>
</gene>
<comment type="caution">
    <text evidence="1">The sequence shown here is derived from an EMBL/GenBank/DDBJ whole genome shotgun (WGS) entry which is preliminary data.</text>
</comment>
<dbReference type="Gene3D" id="3.40.50.150">
    <property type="entry name" value="Vaccinia Virus protein VP39"/>
    <property type="match status" value="1"/>
</dbReference>
<dbReference type="Proteomes" id="UP000532311">
    <property type="component" value="Unassembled WGS sequence"/>
</dbReference>
<dbReference type="SUPFAM" id="SSF53335">
    <property type="entry name" value="S-adenosyl-L-methionine-dependent methyltransferases"/>
    <property type="match status" value="1"/>
</dbReference>
<evidence type="ECO:0008006" key="3">
    <source>
        <dbReference type="Google" id="ProtNLM"/>
    </source>
</evidence>
<dbReference type="InterPro" id="IPR029063">
    <property type="entry name" value="SAM-dependent_MTases_sf"/>
</dbReference>
<name>A0A8H5YMT0_9HYPO</name>
<keyword evidence="2" id="KW-1185">Reference proteome</keyword>
<protein>
    <recommendedName>
        <fullName evidence="3">Methyltransferase</fullName>
    </recommendedName>
</protein>
<accession>A0A8H5YMT0</accession>
<proteinExistence type="predicted"/>
<dbReference type="EMBL" id="JAAQPF010000134">
    <property type="protein sequence ID" value="KAF5714421.1"/>
    <property type="molecule type" value="Genomic_DNA"/>
</dbReference>